<name>A0ABV9L394_9BACT</name>
<gene>
    <name evidence="2" type="ORF">ACFO6W_24360</name>
</gene>
<feature type="transmembrane region" description="Helical" evidence="1">
    <location>
        <begin position="310"/>
        <end position="331"/>
    </location>
</feature>
<feature type="transmembrane region" description="Helical" evidence="1">
    <location>
        <begin position="119"/>
        <end position="138"/>
    </location>
</feature>
<reference evidence="3" key="1">
    <citation type="journal article" date="2019" name="Int. J. Syst. Evol. Microbiol.">
        <title>The Global Catalogue of Microorganisms (GCM) 10K type strain sequencing project: providing services to taxonomists for standard genome sequencing and annotation.</title>
        <authorList>
            <consortium name="The Broad Institute Genomics Platform"/>
            <consortium name="The Broad Institute Genome Sequencing Center for Infectious Disease"/>
            <person name="Wu L."/>
            <person name="Ma J."/>
        </authorList>
    </citation>
    <scope>NUCLEOTIDE SEQUENCE [LARGE SCALE GENOMIC DNA]</scope>
    <source>
        <strain evidence="3">CCUG 66188</strain>
    </source>
</reference>
<evidence type="ECO:0000256" key="1">
    <source>
        <dbReference type="SAM" id="Phobius"/>
    </source>
</evidence>
<evidence type="ECO:0000313" key="3">
    <source>
        <dbReference type="Proteomes" id="UP001596023"/>
    </source>
</evidence>
<protein>
    <recommendedName>
        <fullName evidence="4">YfhO family protein</fullName>
    </recommendedName>
</protein>
<feature type="non-terminal residue" evidence="2">
    <location>
        <position position="1"/>
    </location>
</feature>
<feature type="transmembrane region" description="Helical" evidence="1">
    <location>
        <begin position="150"/>
        <end position="167"/>
    </location>
</feature>
<evidence type="ECO:0008006" key="4">
    <source>
        <dbReference type="Google" id="ProtNLM"/>
    </source>
</evidence>
<sequence>SYYLFPMLEQMASDTFYFEDKSRRIVGITDMTFNFSYVLRSVISYPKDIYANLHTWHFFPPIGILLIMPVLLRFFVRNKSGQLKYADIGVIIGLIYITPNLNVFPWDVFPFRLLDFIQFPWRLFGFSSLFFAIASGYYLSQILRTTRKQLIGSIVVFVTFVFIYTIIDNDAYSYSERRGYKYTIGKDTPLREQLQQYSKKDSLLVYWRVAGGEYFPTKLPGFDYIWSRGDTVKSKNAATSISGFSKNKGITSLDVDVYIPDSLELPLVYYKGYAAEMDGKRLPVSESSKGLVQIPVDKQGHVKVWYNGTIIQRISYCVSIISIIILCLYIFRDFFRKKCKRCIKSLPLFHSDAV</sequence>
<evidence type="ECO:0000313" key="2">
    <source>
        <dbReference type="EMBL" id="MFC4676820.1"/>
    </source>
</evidence>
<feature type="transmembrane region" description="Helical" evidence="1">
    <location>
        <begin position="83"/>
        <end position="99"/>
    </location>
</feature>
<keyword evidence="1" id="KW-0812">Transmembrane</keyword>
<keyword evidence="1" id="KW-0472">Membrane</keyword>
<feature type="transmembrane region" description="Helical" evidence="1">
    <location>
        <begin position="58"/>
        <end position="76"/>
    </location>
</feature>
<proteinExistence type="predicted"/>
<organism evidence="2 3">
    <name type="scientific">Dysgonomonas termitidis</name>
    <dbReference type="NCBI Taxonomy" id="1516126"/>
    <lineage>
        <taxon>Bacteria</taxon>
        <taxon>Pseudomonadati</taxon>
        <taxon>Bacteroidota</taxon>
        <taxon>Bacteroidia</taxon>
        <taxon>Bacteroidales</taxon>
        <taxon>Dysgonomonadaceae</taxon>
        <taxon>Dysgonomonas</taxon>
    </lineage>
</organism>
<keyword evidence="3" id="KW-1185">Reference proteome</keyword>
<accession>A0ABV9L394</accession>
<dbReference type="EMBL" id="JBHSGN010000156">
    <property type="protein sequence ID" value="MFC4676820.1"/>
    <property type="molecule type" value="Genomic_DNA"/>
</dbReference>
<keyword evidence="1" id="KW-1133">Transmembrane helix</keyword>
<comment type="caution">
    <text evidence="2">The sequence shown here is derived from an EMBL/GenBank/DDBJ whole genome shotgun (WGS) entry which is preliminary data.</text>
</comment>
<dbReference type="Proteomes" id="UP001596023">
    <property type="component" value="Unassembled WGS sequence"/>
</dbReference>